<protein>
    <submittedName>
        <fullName evidence="2">Uncharacterized protein</fullName>
    </submittedName>
</protein>
<evidence type="ECO:0000256" key="1">
    <source>
        <dbReference type="SAM" id="MobiDB-lite"/>
    </source>
</evidence>
<keyword evidence="2" id="KW-0614">Plasmid</keyword>
<geneLocation type="plasmid" evidence="2 3">
    <name>pJCM15296</name>
</geneLocation>
<dbReference type="EMBL" id="AP022578">
    <property type="protein sequence ID" value="BBX88185.1"/>
    <property type="molecule type" value="Genomic_DNA"/>
</dbReference>
<reference evidence="2 3" key="1">
    <citation type="journal article" date="2019" name="Emerg. Microbes Infect.">
        <title>Comprehensive subspecies identification of 175 nontuberculous mycobacteria species based on 7547 genomic profiles.</title>
        <authorList>
            <person name="Matsumoto Y."/>
            <person name="Kinjo T."/>
            <person name="Motooka D."/>
            <person name="Nabeya D."/>
            <person name="Jung N."/>
            <person name="Uechi K."/>
            <person name="Horii T."/>
            <person name="Iida T."/>
            <person name="Fujita J."/>
            <person name="Nakamura S."/>
        </authorList>
    </citation>
    <scope>NUCLEOTIDE SEQUENCE [LARGE SCALE GENOMIC DNA]</scope>
    <source>
        <strain evidence="2 3">JCM 15296</strain>
        <plasmid evidence="2">pJCM15296</plasmid>
    </source>
</reference>
<name>A0ABM7IN94_9MYCO</name>
<sequence>MTSPESFSDSLDAARGAITRALSAGPQDRDRYAASARDKALAVLTNPDSTPEQKSLARQCIRQARSITGDLQRSLPKPSRDQSLAEGHELPGL</sequence>
<organism evidence="2 3">
    <name type="scientific">Mycolicibacterium aubagnense</name>
    <dbReference type="NCBI Taxonomy" id="319707"/>
    <lineage>
        <taxon>Bacteria</taxon>
        <taxon>Bacillati</taxon>
        <taxon>Actinomycetota</taxon>
        <taxon>Actinomycetes</taxon>
        <taxon>Mycobacteriales</taxon>
        <taxon>Mycobacteriaceae</taxon>
        <taxon>Mycolicibacterium</taxon>
    </lineage>
</organism>
<evidence type="ECO:0000313" key="3">
    <source>
        <dbReference type="Proteomes" id="UP000465609"/>
    </source>
</evidence>
<accession>A0ABM7IN94</accession>
<proteinExistence type="predicted"/>
<gene>
    <name evidence="2" type="ORF">MAUB_63860</name>
</gene>
<keyword evidence="3" id="KW-1185">Reference proteome</keyword>
<dbReference type="Proteomes" id="UP000465609">
    <property type="component" value="Plasmid pJCM15296"/>
</dbReference>
<dbReference type="RefSeq" id="WP_138230770.1">
    <property type="nucleotide sequence ID" value="NZ_AP022578.1"/>
</dbReference>
<feature type="region of interest" description="Disordered" evidence="1">
    <location>
        <begin position="66"/>
        <end position="93"/>
    </location>
</feature>
<evidence type="ECO:0000313" key="2">
    <source>
        <dbReference type="EMBL" id="BBX88185.1"/>
    </source>
</evidence>